<feature type="non-terminal residue" evidence="1">
    <location>
        <position position="146"/>
    </location>
</feature>
<keyword evidence="2" id="KW-1185">Reference proteome</keyword>
<protein>
    <submittedName>
        <fullName evidence="1">Uncharacterized protein</fullName>
    </submittedName>
</protein>
<accession>A0ABR3EUV7</accession>
<comment type="caution">
    <text evidence="1">The sequence shown here is derived from an EMBL/GenBank/DDBJ whole genome shotgun (WGS) entry which is preliminary data.</text>
</comment>
<sequence>MYGELLRHKEQWRSATLVLPDVVYLKGYFPLLERLEVHSMDSTCTDARQHRLAHIAPSLNQLVLNQQGNCNSGMMGTLSALSHLHQVVLQGYYLTKLCLLKGHTITASISSLLICCGMDWKGLFQHLTLPQLWELSLHQKDIRELS</sequence>
<proteinExistence type="predicted"/>
<dbReference type="EMBL" id="JBAHYK010001807">
    <property type="protein sequence ID" value="KAL0566701.1"/>
    <property type="molecule type" value="Genomic_DNA"/>
</dbReference>
<dbReference type="Proteomes" id="UP001465976">
    <property type="component" value="Unassembled WGS sequence"/>
</dbReference>
<gene>
    <name evidence="1" type="ORF">V5O48_015303</name>
</gene>
<reference evidence="1 2" key="1">
    <citation type="submission" date="2024-02" db="EMBL/GenBank/DDBJ databases">
        <title>A draft genome for the cacao thread blight pathogen Marasmius crinis-equi.</title>
        <authorList>
            <person name="Cohen S.P."/>
            <person name="Baruah I.K."/>
            <person name="Amoako-Attah I."/>
            <person name="Bukari Y."/>
            <person name="Meinhardt L.W."/>
            <person name="Bailey B.A."/>
        </authorList>
    </citation>
    <scope>NUCLEOTIDE SEQUENCE [LARGE SCALE GENOMIC DNA]</scope>
    <source>
        <strain evidence="1 2">GH-76</strain>
    </source>
</reference>
<name>A0ABR3EUV7_9AGAR</name>
<evidence type="ECO:0000313" key="2">
    <source>
        <dbReference type="Proteomes" id="UP001465976"/>
    </source>
</evidence>
<organism evidence="1 2">
    <name type="scientific">Marasmius crinis-equi</name>
    <dbReference type="NCBI Taxonomy" id="585013"/>
    <lineage>
        <taxon>Eukaryota</taxon>
        <taxon>Fungi</taxon>
        <taxon>Dikarya</taxon>
        <taxon>Basidiomycota</taxon>
        <taxon>Agaricomycotina</taxon>
        <taxon>Agaricomycetes</taxon>
        <taxon>Agaricomycetidae</taxon>
        <taxon>Agaricales</taxon>
        <taxon>Marasmiineae</taxon>
        <taxon>Marasmiaceae</taxon>
        <taxon>Marasmius</taxon>
    </lineage>
</organism>
<evidence type="ECO:0000313" key="1">
    <source>
        <dbReference type="EMBL" id="KAL0566701.1"/>
    </source>
</evidence>